<dbReference type="Pfam" id="PF08447">
    <property type="entry name" value="PAS_3"/>
    <property type="match status" value="6"/>
</dbReference>
<dbReference type="SUPFAM" id="SSF55874">
    <property type="entry name" value="ATPase domain of HSP90 chaperone/DNA topoisomerase II/histidine kinase"/>
    <property type="match status" value="1"/>
</dbReference>
<name>A0AAP2G4Z4_9BACT</name>
<dbReference type="SUPFAM" id="SSF55781">
    <property type="entry name" value="GAF domain-like"/>
    <property type="match status" value="1"/>
</dbReference>
<dbReference type="RefSeq" id="WP_213945395.1">
    <property type="nucleotide sequence ID" value="NZ_JAHCMY010000005.1"/>
</dbReference>
<gene>
    <name evidence="10" type="ORF">KI659_10990</name>
</gene>
<dbReference type="InterPro" id="IPR035965">
    <property type="entry name" value="PAS-like_dom_sf"/>
</dbReference>
<feature type="domain" description="PAS" evidence="8">
    <location>
        <begin position="1027"/>
        <end position="1099"/>
    </location>
</feature>
<feature type="domain" description="PAS" evidence="8">
    <location>
        <begin position="1435"/>
        <end position="1479"/>
    </location>
</feature>
<feature type="domain" description="PAS" evidence="8">
    <location>
        <begin position="275"/>
        <end position="345"/>
    </location>
</feature>
<dbReference type="InterPro" id="IPR000700">
    <property type="entry name" value="PAS-assoc_C"/>
</dbReference>
<evidence type="ECO:0000313" key="10">
    <source>
        <dbReference type="EMBL" id="MBS9524541.1"/>
    </source>
</evidence>
<keyword evidence="11" id="KW-1185">Reference proteome</keyword>
<protein>
    <recommendedName>
        <fullName evidence="2">histidine kinase</fullName>
        <ecNumber evidence="2">2.7.13.3</ecNumber>
    </recommendedName>
</protein>
<dbReference type="EMBL" id="JAHCMY010000005">
    <property type="protein sequence ID" value="MBS9524541.1"/>
    <property type="molecule type" value="Genomic_DNA"/>
</dbReference>
<dbReference type="SUPFAM" id="SSF55785">
    <property type="entry name" value="PYP-like sensor domain (PAS domain)"/>
    <property type="match status" value="12"/>
</dbReference>
<evidence type="ECO:0000256" key="2">
    <source>
        <dbReference type="ARBA" id="ARBA00012438"/>
    </source>
</evidence>
<dbReference type="Pfam" id="PF13188">
    <property type="entry name" value="PAS_8"/>
    <property type="match status" value="1"/>
</dbReference>
<feature type="domain" description="PAS" evidence="8">
    <location>
        <begin position="898"/>
        <end position="935"/>
    </location>
</feature>
<feature type="domain" description="PAS" evidence="8">
    <location>
        <begin position="399"/>
        <end position="469"/>
    </location>
</feature>
<dbReference type="PANTHER" id="PTHR43304:SF1">
    <property type="entry name" value="PAC DOMAIN-CONTAINING PROTEIN"/>
    <property type="match status" value="1"/>
</dbReference>
<dbReference type="EC" id="2.7.13.3" evidence="2"/>
<dbReference type="CDD" id="cd00130">
    <property type="entry name" value="PAS"/>
    <property type="match status" value="8"/>
</dbReference>
<reference evidence="10 11" key="1">
    <citation type="submission" date="2021-05" db="EMBL/GenBank/DDBJ databases">
        <authorList>
            <person name="Zhang Z.D."/>
            <person name="Osman G."/>
        </authorList>
    </citation>
    <scope>NUCLEOTIDE SEQUENCE [LARGE SCALE GENOMIC DNA]</scope>
    <source>
        <strain evidence="10 11">KCTC 32217</strain>
    </source>
</reference>
<dbReference type="Proteomes" id="UP001319104">
    <property type="component" value="Unassembled WGS sequence"/>
</dbReference>
<dbReference type="InterPro" id="IPR013767">
    <property type="entry name" value="PAS_fold"/>
</dbReference>
<dbReference type="Gene3D" id="1.10.287.130">
    <property type="match status" value="1"/>
</dbReference>
<feature type="domain" description="PAS" evidence="8">
    <location>
        <begin position="521"/>
        <end position="591"/>
    </location>
</feature>
<evidence type="ECO:0000259" key="7">
    <source>
        <dbReference type="PROSITE" id="PS50109"/>
    </source>
</evidence>
<dbReference type="InterPro" id="IPR052162">
    <property type="entry name" value="Sensor_kinase/Photoreceptor"/>
</dbReference>
<feature type="domain" description="PAC" evidence="9">
    <location>
        <begin position="1104"/>
        <end position="1156"/>
    </location>
</feature>
<dbReference type="InterPro" id="IPR013655">
    <property type="entry name" value="PAS_fold_3"/>
</dbReference>
<dbReference type="InterPro" id="IPR001610">
    <property type="entry name" value="PAC"/>
</dbReference>
<dbReference type="PROSITE" id="PS50112">
    <property type="entry name" value="PAS"/>
    <property type="match status" value="8"/>
</dbReference>
<dbReference type="Pfam" id="PF00989">
    <property type="entry name" value="PAS"/>
    <property type="match status" value="1"/>
</dbReference>
<comment type="catalytic activity">
    <reaction evidence="1">
        <text>ATP + protein L-histidine = ADP + protein N-phospho-L-histidine.</text>
        <dbReference type="EC" id="2.7.13.3"/>
    </reaction>
</comment>
<organism evidence="10 11">
    <name type="scientific">Litoribacter ruber</name>
    <dbReference type="NCBI Taxonomy" id="702568"/>
    <lineage>
        <taxon>Bacteria</taxon>
        <taxon>Pseudomonadati</taxon>
        <taxon>Bacteroidota</taxon>
        <taxon>Cytophagia</taxon>
        <taxon>Cytophagales</taxon>
        <taxon>Cyclobacteriaceae</taxon>
        <taxon>Litoribacter</taxon>
    </lineage>
</organism>
<accession>A0AAP2G4Z4</accession>
<keyword evidence="5" id="KW-0418">Kinase</keyword>
<dbReference type="Gene3D" id="3.30.565.10">
    <property type="entry name" value="Histidine kinase-like ATPase, C-terminal domain"/>
    <property type="match status" value="1"/>
</dbReference>
<evidence type="ECO:0000256" key="6">
    <source>
        <dbReference type="SAM" id="Coils"/>
    </source>
</evidence>
<dbReference type="PRINTS" id="PR00344">
    <property type="entry name" value="BCTRLSENSOR"/>
</dbReference>
<evidence type="ECO:0000256" key="3">
    <source>
        <dbReference type="ARBA" id="ARBA00022553"/>
    </source>
</evidence>
<feature type="domain" description="PAC" evidence="9">
    <location>
        <begin position="594"/>
        <end position="645"/>
    </location>
</feature>
<dbReference type="InterPro" id="IPR036097">
    <property type="entry name" value="HisK_dim/P_sf"/>
</dbReference>
<dbReference type="FunFam" id="3.30.565.10:FF:000006">
    <property type="entry name" value="Sensor histidine kinase WalK"/>
    <property type="match status" value="1"/>
</dbReference>
<evidence type="ECO:0000256" key="4">
    <source>
        <dbReference type="ARBA" id="ARBA00022679"/>
    </source>
</evidence>
<evidence type="ECO:0000259" key="9">
    <source>
        <dbReference type="PROSITE" id="PS50113"/>
    </source>
</evidence>
<evidence type="ECO:0000313" key="11">
    <source>
        <dbReference type="Proteomes" id="UP001319104"/>
    </source>
</evidence>
<feature type="domain" description="PAC" evidence="9">
    <location>
        <begin position="1386"/>
        <end position="1434"/>
    </location>
</feature>
<dbReference type="Gene3D" id="3.30.450.40">
    <property type="match status" value="1"/>
</dbReference>
<dbReference type="Pfam" id="PF13426">
    <property type="entry name" value="PAS_9"/>
    <property type="match status" value="2"/>
</dbReference>
<evidence type="ECO:0000256" key="1">
    <source>
        <dbReference type="ARBA" id="ARBA00000085"/>
    </source>
</evidence>
<keyword evidence="6" id="KW-0175">Coiled coil</keyword>
<feature type="domain" description="Histidine kinase" evidence="7">
    <location>
        <begin position="1695"/>
        <end position="1909"/>
    </location>
</feature>
<dbReference type="Pfam" id="PF00512">
    <property type="entry name" value="HisKA"/>
    <property type="match status" value="1"/>
</dbReference>
<dbReference type="NCBIfam" id="TIGR00229">
    <property type="entry name" value="sensory_box"/>
    <property type="match status" value="9"/>
</dbReference>
<dbReference type="InterPro" id="IPR036890">
    <property type="entry name" value="HATPase_C_sf"/>
</dbReference>
<dbReference type="Pfam" id="PF02518">
    <property type="entry name" value="HATPase_c"/>
    <property type="match status" value="1"/>
</dbReference>
<dbReference type="SUPFAM" id="SSF47384">
    <property type="entry name" value="Homodimeric domain of signal transducing histidine kinase"/>
    <property type="match status" value="1"/>
</dbReference>
<dbReference type="InterPro" id="IPR000014">
    <property type="entry name" value="PAS"/>
</dbReference>
<dbReference type="Gene3D" id="3.30.450.20">
    <property type="entry name" value="PAS domain"/>
    <property type="match status" value="12"/>
</dbReference>
<feature type="domain" description="PAC" evidence="9">
    <location>
        <begin position="222"/>
        <end position="274"/>
    </location>
</feature>
<feature type="domain" description="PAS" evidence="8">
    <location>
        <begin position="148"/>
        <end position="218"/>
    </location>
</feature>
<evidence type="ECO:0000259" key="8">
    <source>
        <dbReference type="PROSITE" id="PS50112"/>
    </source>
</evidence>
<dbReference type="GO" id="GO:0006355">
    <property type="term" value="P:regulation of DNA-templated transcription"/>
    <property type="evidence" value="ECO:0007669"/>
    <property type="project" value="InterPro"/>
</dbReference>
<keyword evidence="4" id="KW-0808">Transferase</keyword>
<dbReference type="PROSITE" id="PS50113">
    <property type="entry name" value="PAC"/>
    <property type="match status" value="6"/>
</dbReference>
<dbReference type="InterPro" id="IPR003594">
    <property type="entry name" value="HATPase_dom"/>
</dbReference>
<dbReference type="InterPro" id="IPR004358">
    <property type="entry name" value="Sig_transdc_His_kin-like_C"/>
</dbReference>
<evidence type="ECO:0000256" key="5">
    <source>
        <dbReference type="ARBA" id="ARBA00022777"/>
    </source>
</evidence>
<comment type="caution">
    <text evidence="10">The sequence shown here is derived from an EMBL/GenBank/DDBJ whole genome shotgun (WGS) entry which is preliminary data.</text>
</comment>
<dbReference type="PANTHER" id="PTHR43304">
    <property type="entry name" value="PHYTOCHROME-LIKE PROTEIN CPH1"/>
    <property type="match status" value="1"/>
</dbReference>
<feature type="coiled-coil region" evidence="6">
    <location>
        <begin position="1661"/>
        <end position="1688"/>
    </location>
</feature>
<feature type="domain" description="PAC" evidence="9">
    <location>
        <begin position="974"/>
        <end position="1026"/>
    </location>
</feature>
<keyword evidence="3" id="KW-0597">Phosphoprotein</keyword>
<dbReference type="Pfam" id="PF08448">
    <property type="entry name" value="PAS_4"/>
    <property type="match status" value="2"/>
</dbReference>
<dbReference type="InterPro" id="IPR029016">
    <property type="entry name" value="GAF-like_dom_sf"/>
</dbReference>
<dbReference type="GO" id="GO:0000155">
    <property type="term" value="F:phosphorelay sensor kinase activity"/>
    <property type="evidence" value="ECO:0007669"/>
    <property type="project" value="InterPro"/>
</dbReference>
<dbReference type="InterPro" id="IPR005467">
    <property type="entry name" value="His_kinase_dom"/>
</dbReference>
<dbReference type="SMART" id="SM00388">
    <property type="entry name" value="HisKA"/>
    <property type="match status" value="1"/>
</dbReference>
<dbReference type="InterPro" id="IPR013656">
    <property type="entry name" value="PAS_4"/>
</dbReference>
<dbReference type="SMART" id="SM00086">
    <property type="entry name" value="PAC"/>
    <property type="match status" value="8"/>
</dbReference>
<proteinExistence type="predicted"/>
<dbReference type="InterPro" id="IPR003661">
    <property type="entry name" value="HisK_dim/P_dom"/>
</dbReference>
<feature type="domain" description="PAS" evidence="8">
    <location>
        <begin position="1313"/>
        <end position="1376"/>
    </location>
</feature>
<sequence length="1912" mass="222128">MDQSLLQGIFDGAPTSYLIVEANKPIFTILDVNKSYLRDTNREKEDLIGKGIFEAFPSLGDDNGPKNLENSLNKIIREKKAHEMPIVKYDVFNHRTGKIEEHYWEPINTPILNEQGEVECIIHQVKEVTDYVLLQIKNNSEKSQLEETKLKFESVFNFSSAGIAMLDLDGRWIEVNPKICEITGYSRKELFEMTFQDLTHPDDLKNDLEHVQMLLEDKIKHYKLEKRYLHKDGHVIWAWLSVTLVRKGNGKPYHFISHVLDITDKKENEKALLVSENRYESLFQHHPDAVFAFDLNGKFIEANQNAVAIAEGSLSKLLDSNFLVFLPDGEKQRVSDYFQRAKNGEQLNYNIDFTSFKNTKLRLNITNLPIYQGEEITGVYGIAKDITASEQAKTELKESRDRLEKVYSRSLDVICTIDREGNFQEVSQASHKIWGFSPEELTGRLYIDLVHPDDRDITLAAAQAIMQGQDVTAFQNRYLRKDGKVVPIIWSAHYDPEDQLMFCVARDGREKIEAEIILRKNEERFRKLVQDGSDLIAILDEEGNYAYVSPTSYSILEISPEELLGKSAFDYIHPEDVDNVYEHFGRLERERRISLPPFRFQNKHGQWRWMETQITNLLEDSTIKGIVANSRDITERIKAEIELQQTAEKYWTLFNSSPLPQWIYDLETLRFLDVNHATVEFYGYDQEEFLRMTLADIRPAEEIDKMMIAHQENLGEKSTHKFGIFTHQKCNGELAKMEIYGYALTYQDLPAKMIIALDVTEREEALSRLYDRENKLVAAQKLAKIGYWQNNLEKQQIDWSDEVYEMFGVPLGTVITEQHHWAPIPEEERTTFHKVIQNCIANKDSYEFEHSIVLPDGSVKWIKEFGYYRPNLDGDWVLSGTVQDITKDRLAKELLIESESRYRAIIESHTSFVIRTDLEGQYTFCNEKYEETFAWIYSDGKILGKKAVDSIMPYHLEKMEETIEKCLTFSNEAFRVEIDKRTPDGNPMTTIWEFMALSDYGGNITEIQCVGIDITDRKKAEMELRTSNQRYELVTKATSDAVWDWDIEQNSIFRSAGFSEMFGFSEEQIQLGHDFWQSKVHPKDFHWLNESIYNFIHHSKDQNWITEYRFYNVKDEILYVRDRAIAVRDEKGKAIRLVGAIQNITAHKIKEKEDKLKLSLSQVFAQNASVEQIFHDSLGKLLEFTELDYGEIWIANLDNTRLNMVTYKGDLNTSPTKYKMSFKRDEGFPGMVYGSAEVVLLGNLEKQNSFVRHEFIQQNKFSCVIGYPIKFEKEIIGVICLFRHESNDPLNNHPKISESSLQLLALDFKRKKAELDLNLFFDLSPDLLCIANLQGYFKRVNASFTKLLGYDFEEIQDVNFLDIIHPEDVEKTKSALGNLDIGETIYNFENRYIKKDKTVIWLSWTATPLVGEEHVFAIARDVTERKKYELELEASKKQVTDTLESIQDGFFALNDDYIVTFWNSEAEKLLRRNKEKVIGTLLWDHFPEALELAFYKSYEEVKRTKKPIRFEEHFPPLQAWFGVSVFPAEEGLTVYFKDITKEKLAELELLKFKKVIENSQEAISIINIQPKSIYLNPTFEKNLQLNSKELEGFGEINLYENKQKGAAIFEKLFDGEFVKEEVDLLNQAGEILHYSLSAGPIYDDNGKLVAIYGIHADISERIKNENRLKELNRKLETHAKELARSNAELEQFAYVASHDLQEPLRMVTSFLNLLEKKYKEQLDDKGRKYIYFAVDGAKRMRQIILDLLEYSRVGRMEDKFEKVDMNGILEEIRSLHRQQIAETSAKILADTLPTLTIPKAPIRQVFHNLINNGLKYQAPGNRPVIKIQWKELADHFEFSIEDNGIGFNPEYREKVFVIFQRLHQREEYSGTGMGLAVTRKIIENLKGKIWVDSKEGIGSTFYFTIPKKAPKS</sequence>
<dbReference type="SMART" id="SM00387">
    <property type="entry name" value="HATPase_c"/>
    <property type="match status" value="1"/>
</dbReference>
<dbReference type="PROSITE" id="PS50109">
    <property type="entry name" value="HIS_KIN"/>
    <property type="match status" value="1"/>
</dbReference>
<feature type="domain" description="PAC" evidence="9">
    <location>
        <begin position="1618"/>
        <end position="1670"/>
    </location>
</feature>
<dbReference type="Gene3D" id="2.10.70.100">
    <property type="match status" value="1"/>
</dbReference>
<dbReference type="SMART" id="SM00091">
    <property type="entry name" value="PAS"/>
    <property type="match status" value="12"/>
</dbReference>
<dbReference type="CDD" id="cd00082">
    <property type="entry name" value="HisKA"/>
    <property type="match status" value="1"/>
</dbReference>